<dbReference type="EMBL" id="AJZD02000037">
    <property type="protein sequence ID" value="OEF94697.1"/>
    <property type="molecule type" value="Genomic_DNA"/>
</dbReference>
<accession>A0A1E5FW19</accession>
<reference evidence="1 2" key="1">
    <citation type="journal article" date="2012" name="Science">
        <title>Ecological populations of bacteria act as socially cohesive units of antibiotic production and resistance.</title>
        <authorList>
            <person name="Cordero O.X."/>
            <person name="Wildschutte H."/>
            <person name="Kirkup B."/>
            <person name="Proehl S."/>
            <person name="Ngo L."/>
            <person name="Hussain F."/>
            <person name="Le Roux F."/>
            <person name="Mincer T."/>
            <person name="Polz M.F."/>
        </authorList>
    </citation>
    <scope>NUCLEOTIDE SEQUENCE [LARGE SCALE GENOMIC DNA]</scope>
    <source>
        <strain evidence="1 2">12E03</strain>
    </source>
</reference>
<comment type="caution">
    <text evidence="1">The sequence shown here is derived from an EMBL/GenBank/DDBJ whole genome shotgun (WGS) entry which is preliminary data.</text>
</comment>
<dbReference type="AlphaFoldDB" id="A0A1E5FW19"/>
<evidence type="ECO:0000313" key="2">
    <source>
        <dbReference type="Proteomes" id="UP000094802"/>
    </source>
</evidence>
<proteinExistence type="predicted"/>
<dbReference type="SUPFAM" id="SSF50494">
    <property type="entry name" value="Trypsin-like serine proteases"/>
    <property type="match status" value="1"/>
</dbReference>
<evidence type="ECO:0000313" key="1">
    <source>
        <dbReference type="EMBL" id="OEF94697.1"/>
    </source>
</evidence>
<dbReference type="Proteomes" id="UP000094802">
    <property type="component" value="Unassembled WGS sequence"/>
</dbReference>
<organism evidence="1 2">
    <name type="scientific">Vibrio splendidus 12E03</name>
    <dbReference type="NCBI Taxonomy" id="1191305"/>
    <lineage>
        <taxon>Bacteria</taxon>
        <taxon>Pseudomonadati</taxon>
        <taxon>Pseudomonadota</taxon>
        <taxon>Gammaproteobacteria</taxon>
        <taxon>Vibrionales</taxon>
        <taxon>Vibrionaceae</taxon>
        <taxon>Vibrio</taxon>
    </lineage>
</organism>
<evidence type="ECO:0008006" key="3">
    <source>
        <dbReference type="Google" id="ProtNLM"/>
    </source>
</evidence>
<gene>
    <name evidence="1" type="ORF">A142_16125</name>
</gene>
<sequence length="218" mass="23635">MQLFTQQVVTIGKVTPQHIEMLGTGFFISKNKVATTRHVVGNQSEGIVILAPHINDINDINAYQDTSDNRCRPIQAQIVDIDPIKDLAILEIDGELTGKLPEIGGFDEVSVSEEVGIFGFPHSVEGRRVLTFQKAEVGAKVLLDSNGIKSKHAVINIQSRPGQSGSLVFSPRLNKIVGILVGAYAPDNSGGISLGGINPRELHQTTHCISSEYLREML</sequence>
<dbReference type="RefSeq" id="WP_019825893.1">
    <property type="nucleotide sequence ID" value="NZ_AJZD02000037.1"/>
</dbReference>
<protein>
    <recommendedName>
        <fullName evidence="3">Serine protease</fullName>
    </recommendedName>
</protein>
<dbReference type="InterPro" id="IPR009003">
    <property type="entry name" value="Peptidase_S1_PA"/>
</dbReference>
<dbReference type="Gene3D" id="2.40.10.120">
    <property type="match status" value="1"/>
</dbReference>
<dbReference type="Pfam" id="PF13365">
    <property type="entry name" value="Trypsin_2"/>
    <property type="match status" value="1"/>
</dbReference>
<name>A0A1E5FW19_VIBSP</name>